<dbReference type="PROSITE" id="PS51379">
    <property type="entry name" value="4FE4S_FER_2"/>
    <property type="match status" value="2"/>
</dbReference>
<keyword evidence="8" id="KW-1185">Reference proteome</keyword>
<dbReference type="Pfam" id="PF07651">
    <property type="entry name" value="ANTH"/>
    <property type="match status" value="2"/>
</dbReference>
<evidence type="ECO:0000313" key="7">
    <source>
        <dbReference type="EMBL" id="KAL3617306.1"/>
    </source>
</evidence>
<dbReference type="PANTHER" id="PTHR22951">
    <property type="entry name" value="CLATHRIN ASSEMBLY PROTEIN"/>
    <property type="match status" value="1"/>
</dbReference>
<dbReference type="Gene3D" id="3.30.70.20">
    <property type="match status" value="1"/>
</dbReference>
<dbReference type="SUPFAM" id="SSF48464">
    <property type="entry name" value="ENTH/VHS domain"/>
    <property type="match status" value="1"/>
</dbReference>
<evidence type="ECO:0000259" key="6">
    <source>
        <dbReference type="PROSITE" id="PS51379"/>
    </source>
</evidence>
<dbReference type="PROSITE" id="PS00198">
    <property type="entry name" value="4FE4S_FER_1"/>
    <property type="match status" value="1"/>
</dbReference>
<comment type="subcellular location">
    <subcellularLocation>
        <location evidence="1">Cytoplasmic vesicle</location>
        <location evidence="1">Clathrin-coated vesicle</location>
    </subcellularLocation>
    <subcellularLocation>
        <location evidence="2">Golgi apparatus</location>
    </subcellularLocation>
</comment>
<dbReference type="InterPro" id="IPR014718">
    <property type="entry name" value="GH-type_carb-bd"/>
</dbReference>
<reference evidence="8" key="1">
    <citation type="journal article" date="2024" name="IScience">
        <title>Strigolactones Initiate the Formation of Haustorium-like Structures in Castilleja.</title>
        <authorList>
            <person name="Buerger M."/>
            <person name="Peterson D."/>
            <person name="Chory J."/>
        </authorList>
    </citation>
    <scope>NUCLEOTIDE SEQUENCE [LARGE SCALE GENOMIC DNA]</scope>
</reference>
<evidence type="ECO:0000259" key="5">
    <source>
        <dbReference type="PROSITE" id="PS50942"/>
    </source>
</evidence>
<keyword evidence="4" id="KW-0968">Cytoplasmic vesicle</keyword>
<evidence type="ECO:0000313" key="8">
    <source>
        <dbReference type="Proteomes" id="UP001632038"/>
    </source>
</evidence>
<dbReference type="SUPFAM" id="SSF89009">
    <property type="entry name" value="GAT-like domain"/>
    <property type="match status" value="1"/>
</dbReference>
<dbReference type="Gene3D" id="1.20.58.150">
    <property type="entry name" value="ANTH domain"/>
    <property type="match status" value="1"/>
</dbReference>
<dbReference type="InterPro" id="IPR017896">
    <property type="entry name" value="4Fe4S_Fe-S-bd"/>
</dbReference>
<dbReference type="Gene3D" id="2.70.98.10">
    <property type="match status" value="1"/>
</dbReference>
<dbReference type="Proteomes" id="UP001632038">
    <property type="component" value="Unassembled WGS sequence"/>
</dbReference>
<name>A0ABD3BJU9_9LAMI</name>
<dbReference type="InterPro" id="IPR011417">
    <property type="entry name" value="ANTH_dom"/>
</dbReference>
<dbReference type="EMBL" id="JAVIJP010000083">
    <property type="protein sequence ID" value="KAL3617306.1"/>
    <property type="molecule type" value="Genomic_DNA"/>
</dbReference>
<evidence type="ECO:0000256" key="2">
    <source>
        <dbReference type="ARBA" id="ARBA00004555"/>
    </source>
</evidence>
<keyword evidence="3" id="KW-0333">Golgi apparatus</keyword>
<feature type="domain" description="4Fe-4S ferredoxin-type" evidence="6">
    <location>
        <begin position="476"/>
        <end position="505"/>
    </location>
</feature>
<feature type="domain" description="ENTH" evidence="5">
    <location>
        <begin position="131"/>
        <end position="275"/>
    </location>
</feature>
<dbReference type="GO" id="GO:0005794">
    <property type="term" value="C:Golgi apparatus"/>
    <property type="evidence" value="ECO:0007669"/>
    <property type="project" value="UniProtKB-SubCell"/>
</dbReference>
<gene>
    <name evidence="7" type="ORF">CASFOL_038851</name>
</gene>
<dbReference type="InterPro" id="IPR011013">
    <property type="entry name" value="Gal_mutarotase_sf_dom"/>
</dbReference>
<dbReference type="SUPFAM" id="SSF74650">
    <property type="entry name" value="Galactose mutarotase-like"/>
    <property type="match status" value="1"/>
</dbReference>
<dbReference type="PANTHER" id="PTHR22951:SF32">
    <property type="entry name" value="OS06G0175500 PROTEIN"/>
    <property type="match status" value="1"/>
</dbReference>
<protein>
    <submittedName>
        <fullName evidence="7">Uncharacterized protein</fullName>
    </submittedName>
</protein>
<proteinExistence type="predicted"/>
<dbReference type="Gene3D" id="1.25.40.90">
    <property type="match status" value="1"/>
</dbReference>
<comment type="caution">
    <text evidence="7">The sequence shown here is derived from an EMBL/GenBank/DDBJ whole genome shotgun (WGS) entry which is preliminary data.</text>
</comment>
<sequence length="520" mass="58662">MATLVGVVALPVIEGGDDSIHGCYGLPRNVSGCQDHIWGAGRYFGWQWCLQIVSSIGARLCSAPVRAWIRILVKKKASLNALPAEIYHRFVLEYNGFDREDWNAFEESPDRERENEFNMLSSLHGGQVISWRNERGEELLFTSSKAIFRSPKAMRGGISICFPQPCSGTGNRRGEAIKARVQAVSGYLSRNPNPKFLFKVALKTLIVIHRAFREVDPTFQEEIINYGRSRSHMLNLAHFKDDSSPNAWDYSAWVRAYALFLEERTKDLDTKELLEHLPALQQLMYRVLGCQPQGAATHNFIIQLALSMFFEMQKHDALKALDIYRKAGLENKRTPFVRPITRKQPTANHMDLRKLMLPWVLAGEWGNWVRLICGASFEDVLDIRNLSLVYTLAGVDCIDCAAEASVVNAVHDGIKAAMDIVPVRRPWVMISVNDNDDLHIRKAEFDPDDRPKDCTRPCENICPADAIPYLGKADVSKGGILAERCYGCGRCLPICPYDKITVEILKRDDVDAIEIHTSGR</sequence>
<dbReference type="InterPro" id="IPR013809">
    <property type="entry name" value="ENTH"/>
</dbReference>
<organism evidence="7 8">
    <name type="scientific">Castilleja foliolosa</name>
    <dbReference type="NCBI Taxonomy" id="1961234"/>
    <lineage>
        <taxon>Eukaryota</taxon>
        <taxon>Viridiplantae</taxon>
        <taxon>Streptophyta</taxon>
        <taxon>Embryophyta</taxon>
        <taxon>Tracheophyta</taxon>
        <taxon>Spermatophyta</taxon>
        <taxon>Magnoliopsida</taxon>
        <taxon>eudicotyledons</taxon>
        <taxon>Gunneridae</taxon>
        <taxon>Pentapetalae</taxon>
        <taxon>asterids</taxon>
        <taxon>lamiids</taxon>
        <taxon>Lamiales</taxon>
        <taxon>Orobanchaceae</taxon>
        <taxon>Pedicularideae</taxon>
        <taxon>Castillejinae</taxon>
        <taxon>Castilleja</taxon>
    </lineage>
</organism>
<dbReference type="SUPFAM" id="SSF54862">
    <property type="entry name" value="4Fe-4S ferredoxins"/>
    <property type="match status" value="1"/>
</dbReference>
<dbReference type="Pfam" id="PF25160">
    <property type="entry name" value="LdpA_Fe-S-bd"/>
    <property type="match status" value="1"/>
</dbReference>
<dbReference type="AlphaFoldDB" id="A0ABD3BJU9"/>
<dbReference type="InterPro" id="IPR017900">
    <property type="entry name" value="4Fe4S_Fe_S_CS"/>
</dbReference>
<dbReference type="InterPro" id="IPR008942">
    <property type="entry name" value="ENTH_VHS"/>
</dbReference>
<dbReference type="InterPro" id="IPR014712">
    <property type="entry name" value="ANTH_dom_sf"/>
</dbReference>
<accession>A0ABD3BJU9</accession>
<evidence type="ECO:0000256" key="3">
    <source>
        <dbReference type="ARBA" id="ARBA00023034"/>
    </source>
</evidence>
<evidence type="ECO:0000256" key="1">
    <source>
        <dbReference type="ARBA" id="ARBA00004132"/>
    </source>
</evidence>
<dbReference type="InterPro" id="IPR057431">
    <property type="entry name" value="LdpA_Fe-S-bd"/>
</dbReference>
<evidence type="ECO:0000256" key="4">
    <source>
        <dbReference type="ARBA" id="ARBA00023329"/>
    </source>
</evidence>
<dbReference type="GO" id="GO:0030136">
    <property type="term" value="C:clathrin-coated vesicle"/>
    <property type="evidence" value="ECO:0007669"/>
    <property type="project" value="UniProtKB-SubCell"/>
</dbReference>
<dbReference type="SMART" id="SM00273">
    <property type="entry name" value="ENTH"/>
    <property type="match status" value="1"/>
</dbReference>
<dbReference type="PROSITE" id="PS50942">
    <property type="entry name" value="ENTH"/>
    <property type="match status" value="1"/>
</dbReference>
<feature type="domain" description="4Fe-4S ferredoxin-type" evidence="6">
    <location>
        <begin position="441"/>
        <end position="472"/>
    </location>
</feature>
<dbReference type="InterPro" id="IPR045192">
    <property type="entry name" value="AP180-like"/>
</dbReference>